<sequence>MNSTRRFKQRDWYKIVEREFLRRGAPKDEQTTKKAKCLVGRVRKERPSLGGLIAIIRKEEEKKKKKKKDKGERGRKPRSKSEKSASTPTDLEK</sequence>
<feature type="compositionally biased region" description="Polar residues" evidence="1">
    <location>
        <begin position="84"/>
        <end position="93"/>
    </location>
</feature>
<gene>
    <name evidence="2" type="ORF">TWF718_005695</name>
</gene>
<evidence type="ECO:0000313" key="3">
    <source>
        <dbReference type="Proteomes" id="UP001313282"/>
    </source>
</evidence>
<feature type="compositionally biased region" description="Basic and acidic residues" evidence="1">
    <location>
        <begin position="69"/>
        <end position="83"/>
    </location>
</feature>
<name>A0AAN8RDQ7_9PEZI</name>
<dbReference type="Proteomes" id="UP001313282">
    <property type="component" value="Unassembled WGS sequence"/>
</dbReference>
<keyword evidence="3" id="KW-1185">Reference proteome</keyword>
<protein>
    <submittedName>
        <fullName evidence="2">Uncharacterized protein</fullName>
    </submittedName>
</protein>
<organism evidence="2 3">
    <name type="scientific">Orbilia javanica</name>
    <dbReference type="NCBI Taxonomy" id="47235"/>
    <lineage>
        <taxon>Eukaryota</taxon>
        <taxon>Fungi</taxon>
        <taxon>Dikarya</taxon>
        <taxon>Ascomycota</taxon>
        <taxon>Pezizomycotina</taxon>
        <taxon>Orbiliomycetes</taxon>
        <taxon>Orbiliales</taxon>
        <taxon>Orbiliaceae</taxon>
        <taxon>Orbilia</taxon>
    </lineage>
</organism>
<evidence type="ECO:0000313" key="2">
    <source>
        <dbReference type="EMBL" id="KAK6347875.1"/>
    </source>
</evidence>
<feature type="region of interest" description="Disordered" evidence="1">
    <location>
        <begin position="49"/>
        <end position="93"/>
    </location>
</feature>
<reference evidence="2 3" key="1">
    <citation type="submission" date="2019-10" db="EMBL/GenBank/DDBJ databases">
        <authorList>
            <person name="Palmer J.M."/>
        </authorList>
    </citation>
    <scope>NUCLEOTIDE SEQUENCE [LARGE SCALE GENOMIC DNA]</scope>
    <source>
        <strain evidence="2 3">TWF718</strain>
    </source>
</reference>
<proteinExistence type="predicted"/>
<dbReference type="EMBL" id="JAVHNR010000003">
    <property type="protein sequence ID" value="KAK6347875.1"/>
    <property type="molecule type" value="Genomic_DNA"/>
</dbReference>
<accession>A0AAN8RDQ7</accession>
<evidence type="ECO:0000256" key="1">
    <source>
        <dbReference type="SAM" id="MobiDB-lite"/>
    </source>
</evidence>
<dbReference type="AlphaFoldDB" id="A0AAN8RDQ7"/>
<comment type="caution">
    <text evidence="2">The sequence shown here is derived from an EMBL/GenBank/DDBJ whole genome shotgun (WGS) entry which is preliminary data.</text>
</comment>